<keyword evidence="4" id="KW-1185">Reference proteome</keyword>
<accession>A0A1M7L6E4</accession>
<sequence>MKKLLIATGCISAIILMSSCTADNLESVENENSSNYNKISISATAEVTPPPPPLIDDRDKTKF</sequence>
<keyword evidence="2" id="KW-0732">Signal</keyword>
<name>A0A1M7L6E4_9FLAO</name>
<proteinExistence type="predicted"/>
<feature type="signal peptide" evidence="2">
    <location>
        <begin position="1"/>
        <end position="22"/>
    </location>
</feature>
<feature type="chain" id="PRO_5012025772" evidence="2">
    <location>
        <begin position="23"/>
        <end position="63"/>
    </location>
</feature>
<evidence type="ECO:0000313" key="3">
    <source>
        <dbReference type="EMBL" id="SHM73483.1"/>
    </source>
</evidence>
<dbReference type="RefSeq" id="WP_073355626.1">
    <property type="nucleotide sequence ID" value="NZ_FRBU01000063.1"/>
</dbReference>
<dbReference type="Proteomes" id="UP000184260">
    <property type="component" value="Unassembled WGS sequence"/>
</dbReference>
<feature type="region of interest" description="Disordered" evidence="1">
    <location>
        <begin position="41"/>
        <end position="63"/>
    </location>
</feature>
<evidence type="ECO:0000256" key="1">
    <source>
        <dbReference type="SAM" id="MobiDB-lite"/>
    </source>
</evidence>
<dbReference type="PROSITE" id="PS51257">
    <property type="entry name" value="PROKAR_LIPOPROTEIN"/>
    <property type="match status" value="1"/>
</dbReference>
<dbReference type="AlphaFoldDB" id="A0A1M7L6E4"/>
<evidence type="ECO:0000256" key="2">
    <source>
        <dbReference type="SAM" id="SignalP"/>
    </source>
</evidence>
<organism evidence="3 4">
    <name type="scientific">Flavobacterium xanthum</name>
    <dbReference type="NCBI Taxonomy" id="69322"/>
    <lineage>
        <taxon>Bacteria</taxon>
        <taxon>Pseudomonadati</taxon>
        <taxon>Bacteroidota</taxon>
        <taxon>Flavobacteriia</taxon>
        <taxon>Flavobacteriales</taxon>
        <taxon>Flavobacteriaceae</taxon>
        <taxon>Flavobacterium</taxon>
    </lineage>
</organism>
<gene>
    <name evidence="3" type="ORF">SAMN05443669_10637</name>
</gene>
<reference evidence="4" key="1">
    <citation type="submission" date="2016-11" db="EMBL/GenBank/DDBJ databases">
        <authorList>
            <person name="Varghese N."/>
            <person name="Submissions S."/>
        </authorList>
    </citation>
    <scope>NUCLEOTIDE SEQUENCE [LARGE SCALE GENOMIC DNA]</scope>
    <source>
        <strain evidence="4">DSM 3661</strain>
    </source>
</reference>
<dbReference type="EMBL" id="FRBU01000063">
    <property type="protein sequence ID" value="SHM73483.1"/>
    <property type="molecule type" value="Genomic_DNA"/>
</dbReference>
<protein>
    <submittedName>
        <fullName evidence="3">Uncharacterized protein</fullName>
    </submittedName>
</protein>
<evidence type="ECO:0000313" key="4">
    <source>
        <dbReference type="Proteomes" id="UP000184260"/>
    </source>
</evidence>